<dbReference type="OrthoDB" id="9151800at2"/>
<dbReference type="AlphaFoldDB" id="A0A2S5KVM9"/>
<dbReference type="PANTHER" id="PTHR30055">
    <property type="entry name" value="HTH-TYPE TRANSCRIPTIONAL REGULATOR RUTR"/>
    <property type="match status" value="1"/>
</dbReference>
<dbReference type="GO" id="GO:0003700">
    <property type="term" value="F:DNA-binding transcription factor activity"/>
    <property type="evidence" value="ECO:0007669"/>
    <property type="project" value="TreeGrafter"/>
</dbReference>
<dbReference type="Gene3D" id="1.10.357.10">
    <property type="entry name" value="Tetracycline Repressor, domain 2"/>
    <property type="match status" value="1"/>
</dbReference>
<dbReference type="Proteomes" id="UP000238196">
    <property type="component" value="Unassembled WGS sequence"/>
</dbReference>
<evidence type="ECO:0000256" key="2">
    <source>
        <dbReference type="PROSITE-ProRule" id="PRU00335"/>
    </source>
</evidence>
<gene>
    <name evidence="4" type="ORF">C4K68_02965</name>
</gene>
<feature type="domain" description="HTH tetR-type" evidence="3">
    <location>
        <begin position="17"/>
        <end position="77"/>
    </location>
</feature>
<dbReference type="EMBL" id="PRLP01000009">
    <property type="protein sequence ID" value="PPC78820.1"/>
    <property type="molecule type" value="Genomic_DNA"/>
</dbReference>
<accession>A0A2S5KVM9</accession>
<sequence length="219" mass="24151">MRSCPMPENPGRPRGDSDARARLISAAQQLFTAKHYQNVSTRELARYAGVDAALIRYYFGGKPGLFEQMVRETMAPMLAQFQQLAGNDAPADLSQLMQTYYTVIGSNPGLPRLLMRVLHEDQGSEPYHILLSIFSDVLRLSQQWLMKGLVASGRLRADMDPQLARLSFVSLMVFPLIAPPALVSQLGVTLDQQGLQGLIPHHLAVLSDGVLAHDVKEGQ</sequence>
<dbReference type="InterPro" id="IPR036271">
    <property type="entry name" value="Tet_transcr_reg_TetR-rel_C_sf"/>
</dbReference>
<feature type="DNA-binding region" description="H-T-H motif" evidence="2">
    <location>
        <begin position="40"/>
        <end position="59"/>
    </location>
</feature>
<dbReference type="SUPFAM" id="SSF48498">
    <property type="entry name" value="Tetracyclin repressor-like, C-terminal domain"/>
    <property type="match status" value="1"/>
</dbReference>
<comment type="caution">
    <text evidence="4">The sequence shown here is derived from an EMBL/GenBank/DDBJ whole genome shotgun (WGS) entry which is preliminary data.</text>
</comment>
<dbReference type="PANTHER" id="PTHR30055:SF233">
    <property type="entry name" value="REGULATORY PROTEIN TETR"/>
    <property type="match status" value="1"/>
</dbReference>
<name>A0A2S5KVM9_9PROT</name>
<reference evidence="4 5" key="1">
    <citation type="submission" date="2018-02" db="EMBL/GenBank/DDBJ databases">
        <title>novel marine gammaproteobacteria from coastal saline agro ecosystem.</title>
        <authorList>
            <person name="Krishnan R."/>
            <person name="Ramesh Kumar N."/>
        </authorList>
    </citation>
    <scope>NUCLEOTIDE SEQUENCE [LARGE SCALE GENOMIC DNA]</scope>
    <source>
        <strain evidence="4 5">228</strain>
    </source>
</reference>
<keyword evidence="1 2" id="KW-0238">DNA-binding</keyword>
<evidence type="ECO:0000313" key="4">
    <source>
        <dbReference type="EMBL" id="PPC78820.1"/>
    </source>
</evidence>
<protein>
    <submittedName>
        <fullName evidence="4">TetR/AcrR family transcriptional regulator</fullName>
    </submittedName>
</protein>
<dbReference type="SUPFAM" id="SSF46689">
    <property type="entry name" value="Homeodomain-like"/>
    <property type="match status" value="1"/>
</dbReference>
<organism evidence="4 5">
    <name type="scientific">Proteobacteria bacterium 228</name>
    <dbReference type="NCBI Taxonomy" id="2083153"/>
    <lineage>
        <taxon>Bacteria</taxon>
        <taxon>Pseudomonadati</taxon>
        <taxon>Pseudomonadota</taxon>
    </lineage>
</organism>
<dbReference type="InterPro" id="IPR001647">
    <property type="entry name" value="HTH_TetR"/>
</dbReference>
<proteinExistence type="predicted"/>
<dbReference type="PROSITE" id="PS50977">
    <property type="entry name" value="HTH_TETR_2"/>
    <property type="match status" value="1"/>
</dbReference>
<evidence type="ECO:0000256" key="1">
    <source>
        <dbReference type="ARBA" id="ARBA00023125"/>
    </source>
</evidence>
<evidence type="ECO:0000259" key="3">
    <source>
        <dbReference type="PROSITE" id="PS50977"/>
    </source>
</evidence>
<dbReference type="InterPro" id="IPR009057">
    <property type="entry name" value="Homeodomain-like_sf"/>
</dbReference>
<evidence type="ECO:0000313" key="5">
    <source>
        <dbReference type="Proteomes" id="UP000238196"/>
    </source>
</evidence>
<dbReference type="InterPro" id="IPR050109">
    <property type="entry name" value="HTH-type_TetR-like_transc_reg"/>
</dbReference>
<dbReference type="Pfam" id="PF00440">
    <property type="entry name" value="TetR_N"/>
    <property type="match status" value="1"/>
</dbReference>
<dbReference type="GO" id="GO:0000976">
    <property type="term" value="F:transcription cis-regulatory region binding"/>
    <property type="evidence" value="ECO:0007669"/>
    <property type="project" value="TreeGrafter"/>
</dbReference>